<keyword evidence="2" id="KW-0812">Transmembrane</keyword>
<dbReference type="PROSITE" id="PS51257">
    <property type="entry name" value="PROKAR_LIPOPROTEIN"/>
    <property type="match status" value="1"/>
</dbReference>
<accession>A0A0J0YT33</accession>
<comment type="similarity">
    <text evidence="1 2">Belongs to the outer membrane factor (OMF) (TC 1.B.17) family.</text>
</comment>
<dbReference type="AlphaFoldDB" id="A0A0J0YT33"/>
<keyword evidence="4" id="KW-1185">Reference proteome</keyword>
<protein>
    <submittedName>
        <fullName evidence="3">Membrane protein</fullName>
    </submittedName>
</protein>
<gene>
    <name evidence="3" type="ORF">PL75_03595</name>
</gene>
<evidence type="ECO:0000313" key="3">
    <source>
        <dbReference type="EMBL" id="KLT73310.1"/>
    </source>
</evidence>
<dbReference type="NCBIfam" id="TIGR01845">
    <property type="entry name" value="outer_NodT"/>
    <property type="match status" value="1"/>
</dbReference>
<dbReference type="Gene3D" id="2.20.200.10">
    <property type="entry name" value="Outer membrane efflux proteins (OEP)"/>
    <property type="match status" value="1"/>
</dbReference>
<organism evidence="3 4">
    <name type="scientific">Neisseria arctica</name>
    <dbReference type="NCBI Taxonomy" id="1470200"/>
    <lineage>
        <taxon>Bacteria</taxon>
        <taxon>Pseudomonadati</taxon>
        <taxon>Pseudomonadota</taxon>
        <taxon>Betaproteobacteria</taxon>
        <taxon>Neisseriales</taxon>
        <taxon>Neisseriaceae</taxon>
        <taxon>Neisseria</taxon>
    </lineage>
</organism>
<evidence type="ECO:0000313" key="4">
    <source>
        <dbReference type="Proteomes" id="UP000036027"/>
    </source>
</evidence>
<dbReference type="SUPFAM" id="SSF56954">
    <property type="entry name" value="Outer membrane efflux proteins (OEP)"/>
    <property type="match status" value="1"/>
</dbReference>
<feature type="signal peptide" evidence="2">
    <location>
        <begin position="1"/>
        <end position="20"/>
    </location>
</feature>
<dbReference type="OrthoDB" id="9770517at2"/>
<dbReference type="PANTHER" id="PTHR30203">
    <property type="entry name" value="OUTER MEMBRANE CATION EFFLUX PROTEIN"/>
    <property type="match status" value="1"/>
</dbReference>
<keyword evidence="2" id="KW-0732">Signal</keyword>
<keyword evidence="2" id="KW-0472">Membrane</keyword>
<dbReference type="InterPro" id="IPR003423">
    <property type="entry name" value="OMP_efflux"/>
</dbReference>
<dbReference type="Proteomes" id="UP000036027">
    <property type="component" value="Unassembled WGS sequence"/>
</dbReference>
<dbReference type="GO" id="GO:0015562">
    <property type="term" value="F:efflux transmembrane transporter activity"/>
    <property type="evidence" value="ECO:0007669"/>
    <property type="project" value="InterPro"/>
</dbReference>
<keyword evidence="2" id="KW-1134">Transmembrane beta strand</keyword>
<evidence type="ECO:0000256" key="2">
    <source>
        <dbReference type="RuleBase" id="RU362097"/>
    </source>
</evidence>
<dbReference type="Pfam" id="PF02321">
    <property type="entry name" value="OEP"/>
    <property type="match status" value="2"/>
</dbReference>
<dbReference type="Gene3D" id="1.20.1600.10">
    <property type="entry name" value="Outer membrane efflux proteins (OEP)"/>
    <property type="match status" value="1"/>
</dbReference>
<dbReference type="EMBL" id="JTDO01000004">
    <property type="protein sequence ID" value="KLT73310.1"/>
    <property type="molecule type" value="Genomic_DNA"/>
</dbReference>
<keyword evidence="2" id="KW-0564">Palmitate</keyword>
<dbReference type="GO" id="GO:0005886">
    <property type="term" value="C:plasma membrane"/>
    <property type="evidence" value="ECO:0007669"/>
    <property type="project" value="UniProtKB-SubCell"/>
</dbReference>
<feature type="chain" id="PRO_5005119354" evidence="2">
    <location>
        <begin position="21"/>
        <end position="483"/>
    </location>
</feature>
<proteinExistence type="inferred from homology"/>
<comment type="caution">
    <text evidence="3">The sequence shown here is derived from an EMBL/GenBank/DDBJ whole genome shotgun (WGS) entry which is preliminary data.</text>
</comment>
<reference evidence="3 4" key="1">
    <citation type="submission" date="2014-11" db="EMBL/GenBank/DDBJ databases">
        <title>Genome of a novel goose pathogen.</title>
        <authorList>
            <person name="Hansen C.M."/>
            <person name="Hueffer K."/>
            <person name="Choi S.C."/>
        </authorList>
    </citation>
    <scope>NUCLEOTIDE SEQUENCE [LARGE SCALE GENOMIC DNA]</scope>
    <source>
        <strain evidence="3 4">KH1503</strain>
    </source>
</reference>
<dbReference type="PATRIC" id="fig|1470200.3.peg.1835"/>
<keyword evidence="2" id="KW-0449">Lipoprotein</keyword>
<dbReference type="PANTHER" id="PTHR30203:SF30">
    <property type="entry name" value="OUTER MEMBRANE PROTEIN-RELATED"/>
    <property type="match status" value="1"/>
</dbReference>
<dbReference type="InterPro" id="IPR010131">
    <property type="entry name" value="MdtP/NodT-like"/>
</dbReference>
<comment type="subcellular location">
    <subcellularLocation>
        <location evidence="2">Cell membrane</location>
        <topology evidence="2">Lipid-anchor</topology>
    </subcellularLocation>
</comment>
<evidence type="ECO:0000256" key="1">
    <source>
        <dbReference type="ARBA" id="ARBA00007613"/>
    </source>
</evidence>
<name>A0A0J0YT33_9NEIS</name>
<sequence>MKTKLPVWSVGLLAVVMLSACPNTFVPLKSQIEIPQKFDHAAAAKGSTEIKQWWRNWHDPVLTALIEQGLTQNHDMRIALSRLNEARAINKMAEADMGPMVGLSGSAGLIRGNADNPLNRDTRALLGRFPQTSNMADDTQSIQGSSLTGGFTASWEPDIFGVKRSDADAAGYASIGVQEQVYGAQILLAADIADNYFQARAAQKSMQISQQRITVMQRMLQYVTGRFQSGQLTRYEVGDVESKLTALQARQATIQTEYDTAVRKIAVLIGQTPQQFNLPESSIDVLAIQPAAPSGQTPQGMLGRRPDIRTQEAQVNAYAAKLASAKADLLPRFTINFLGQGGKISVDSDSALKGWGNLLGVGIQVPIFTNGRLKANIAASDARLQAALLQYDQAVLRALGEVDSAYQAKYALSRQSLLLAKAQQQAARQAADAQKLFKYGHKTLDEALKARLMQYEMAENLLHTQVTGAQASINLYKALGGGW</sequence>
<dbReference type="STRING" id="1470200.PL75_03595"/>